<dbReference type="PANTHER" id="PTHR11743">
    <property type="entry name" value="VOLTAGE-DEPENDENT ANION-SELECTIVE CHANNEL"/>
    <property type="match status" value="1"/>
</dbReference>
<dbReference type="Gene3D" id="2.40.160.10">
    <property type="entry name" value="Porin"/>
    <property type="match status" value="1"/>
</dbReference>
<organism evidence="1 2">
    <name type="scientific">Fragilariopsis cylindrus CCMP1102</name>
    <dbReference type="NCBI Taxonomy" id="635003"/>
    <lineage>
        <taxon>Eukaryota</taxon>
        <taxon>Sar</taxon>
        <taxon>Stramenopiles</taxon>
        <taxon>Ochrophyta</taxon>
        <taxon>Bacillariophyta</taxon>
        <taxon>Bacillariophyceae</taxon>
        <taxon>Bacillariophycidae</taxon>
        <taxon>Bacillariales</taxon>
        <taxon>Bacillariaceae</taxon>
        <taxon>Fragilariopsis</taxon>
    </lineage>
</organism>
<dbReference type="InterPro" id="IPR023614">
    <property type="entry name" value="Porin_dom_sf"/>
</dbReference>
<name>A0A1E7F515_9STRA</name>
<gene>
    <name evidence="1" type="ORF">FRACYDRAFT_262176</name>
</gene>
<sequence length="266" mass="26925">MSLKFADIAKSPKDLLTDDYSTSQTLKCKKSAGPVAVTIETGRGEGGALTSKIGTKFSYGKLSIDKLQATASGGQVLETSLKVAPNVKVSFKSGKGADLGIDYTQGNLYATGVLDVVEMSKFSTSACVSLPSGIKAGADATYGLSGKTGVTAFNVGASYATGSLFGVVTSVNKFSSVNLGLLYKVNPLITVATMSSHSADNAVNLAAVGGTYKADFGTVKAKYTAGGVVCASLIKEVAPKVTLTASGSASASDPASTFKYGLGITM</sequence>
<dbReference type="Pfam" id="PF01459">
    <property type="entry name" value="Porin_3"/>
    <property type="match status" value="1"/>
</dbReference>
<dbReference type="Proteomes" id="UP000095751">
    <property type="component" value="Unassembled WGS sequence"/>
</dbReference>
<dbReference type="PANTHER" id="PTHR11743:SF70">
    <property type="entry name" value="GH26960P-RELATED"/>
    <property type="match status" value="1"/>
</dbReference>
<dbReference type="InterPro" id="IPR027246">
    <property type="entry name" value="Porin_Euk/Tom40"/>
</dbReference>
<dbReference type="GO" id="GO:0008308">
    <property type="term" value="F:voltage-gated monoatomic anion channel activity"/>
    <property type="evidence" value="ECO:0007669"/>
    <property type="project" value="InterPro"/>
</dbReference>
<dbReference type="SUPFAM" id="SSF56935">
    <property type="entry name" value="Porins"/>
    <property type="match status" value="1"/>
</dbReference>
<dbReference type="InterPro" id="IPR001925">
    <property type="entry name" value="Porin_Euk"/>
</dbReference>
<evidence type="ECO:0000313" key="2">
    <source>
        <dbReference type="Proteomes" id="UP000095751"/>
    </source>
</evidence>
<keyword evidence="2" id="KW-1185">Reference proteome</keyword>
<dbReference type="InParanoid" id="A0A1E7F515"/>
<proteinExistence type="predicted"/>
<dbReference type="GO" id="GO:0005741">
    <property type="term" value="C:mitochondrial outer membrane"/>
    <property type="evidence" value="ECO:0007669"/>
    <property type="project" value="InterPro"/>
</dbReference>
<reference evidence="1 2" key="1">
    <citation type="submission" date="2016-09" db="EMBL/GenBank/DDBJ databases">
        <title>Extensive genetic diversity and differential bi-allelic expression allows diatom success in the polar Southern Ocean.</title>
        <authorList>
            <consortium name="DOE Joint Genome Institute"/>
            <person name="Mock T."/>
            <person name="Otillar R.P."/>
            <person name="Strauss J."/>
            <person name="Dupont C."/>
            <person name="Frickenhaus S."/>
            <person name="Maumus F."/>
            <person name="Mcmullan M."/>
            <person name="Sanges R."/>
            <person name="Schmutz J."/>
            <person name="Toseland A."/>
            <person name="Valas R."/>
            <person name="Veluchamy A."/>
            <person name="Ward B.J."/>
            <person name="Allen A."/>
            <person name="Barry K."/>
            <person name="Falciatore A."/>
            <person name="Ferrante M."/>
            <person name="Fortunato A.E."/>
            <person name="Gloeckner G."/>
            <person name="Gruber A."/>
            <person name="Hipkin R."/>
            <person name="Janech M."/>
            <person name="Kroth P."/>
            <person name="Leese F."/>
            <person name="Lindquist E."/>
            <person name="Lyon B.R."/>
            <person name="Martin J."/>
            <person name="Mayer C."/>
            <person name="Parker M."/>
            <person name="Quesneville H."/>
            <person name="Raymond J."/>
            <person name="Uhlig C."/>
            <person name="Valentin K.U."/>
            <person name="Worden A.Z."/>
            <person name="Armbrust E.V."/>
            <person name="Bowler C."/>
            <person name="Green B."/>
            <person name="Moulton V."/>
            <person name="Van Oosterhout C."/>
            <person name="Grigoriev I."/>
        </authorList>
    </citation>
    <scope>NUCLEOTIDE SEQUENCE [LARGE SCALE GENOMIC DNA]</scope>
    <source>
        <strain evidence="1 2">CCMP1102</strain>
    </source>
</reference>
<dbReference type="EMBL" id="KV784361">
    <property type="protein sequence ID" value="OEU13268.1"/>
    <property type="molecule type" value="Genomic_DNA"/>
</dbReference>
<accession>A0A1E7F515</accession>
<dbReference type="OrthoDB" id="7827681at2759"/>
<dbReference type="KEGG" id="fcy:FRACYDRAFT_262176"/>
<protein>
    <submittedName>
        <fullName evidence="1">Uncharacterized protein</fullName>
    </submittedName>
</protein>
<evidence type="ECO:0000313" key="1">
    <source>
        <dbReference type="EMBL" id="OEU13268.1"/>
    </source>
</evidence>
<dbReference type="AlphaFoldDB" id="A0A1E7F515"/>